<comment type="similarity">
    <text evidence="2">Belongs to the class-V pyridoxal-phosphate-dependent aminotransferase family. NifS/IscS subfamily.</text>
</comment>
<dbReference type="InterPro" id="IPR015422">
    <property type="entry name" value="PyrdxlP-dep_Trfase_small"/>
</dbReference>
<evidence type="ECO:0000256" key="5">
    <source>
        <dbReference type="ARBA" id="ARBA00023004"/>
    </source>
</evidence>
<dbReference type="PROSITE" id="PS00595">
    <property type="entry name" value="AA_TRANSFER_CLASS_5"/>
    <property type="match status" value="1"/>
</dbReference>
<accession>A0ABS8DBP1</accession>
<gene>
    <name evidence="9" type="ORF">LIZ65_00925</name>
</gene>
<keyword evidence="6" id="KW-0411">Iron-sulfur</keyword>
<evidence type="ECO:0000313" key="9">
    <source>
        <dbReference type="EMBL" id="MCB7385835.1"/>
    </source>
</evidence>
<evidence type="ECO:0000256" key="3">
    <source>
        <dbReference type="ARBA" id="ARBA00022723"/>
    </source>
</evidence>
<dbReference type="EMBL" id="JAJCIS010000001">
    <property type="protein sequence ID" value="MCB7385835.1"/>
    <property type="molecule type" value="Genomic_DNA"/>
</dbReference>
<keyword evidence="4" id="KW-0663">Pyridoxal phosphate</keyword>
<dbReference type="InterPro" id="IPR015421">
    <property type="entry name" value="PyrdxlP-dep_Trfase_major"/>
</dbReference>
<dbReference type="PANTHER" id="PTHR11601:SF50">
    <property type="entry name" value="CYSTEINE DESULFURASE ISCS 2-RELATED"/>
    <property type="match status" value="1"/>
</dbReference>
<dbReference type="Pfam" id="PF00266">
    <property type="entry name" value="Aminotran_5"/>
    <property type="match status" value="1"/>
</dbReference>
<comment type="caution">
    <text evidence="9">The sequence shown here is derived from an EMBL/GenBank/DDBJ whole genome shotgun (WGS) entry which is preliminary data.</text>
</comment>
<evidence type="ECO:0000256" key="6">
    <source>
        <dbReference type="ARBA" id="ARBA00023014"/>
    </source>
</evidence>
<dbReference type="Gene3D" id="3.40.640.10">
    <property type="entry name" value="Type I PLP-dependent aspartate aminotransferase-like (Major domain)"/>
    <property type="match status" value="1"/>
</dbReference>
<evidence type="ECO:0000256" key="2">
    <source>
        <dbReference type="ARBA" id="ARBA00006490"/>
    </source>
</evidence>
<dbReference type="Gene3D" id="1.10.260.50">
    <property type="match status" value="1"/>
</dbReference>
<keyword evidence="5" id="KW-0408">Iron</keyword>
<feature type="domain" description="Aminotransferase class V" evidence="8">
    <location>
        <begin position="3"/>
        <end position="367"/>
    </location>
</feature>
<evidence type="ECO:0000256" key="1">
    <source>
        <dbReference type="ARBA" id="ARBA00001933"/>
    </source>
</evidence>
<reference evidence="9 10" key="1">
    <citation type="submission" date="2021-10" db="EMBL/GenBank/DDBJ databases">
        <title>Collection of gut derived symbiotic bacterial strains cultured from healthy donors.</title>
        <authorList>
            <person name="Lin H."/>
            <person name="Littmann E."/>
            <person name="Kohout C."/>
            <person name="Pamer E.G."/>
        </authorList>
    </citation>
    <scope>NUCLEOTIDE SEQUENCE [LARGE SCALE GENOMIC DNA]</scope>
    <source>
        <strain evidence="9 10">DFI.1.165</strain>
    </source>
</reference>
<sequence>MEIYLDNSATTKAYESVRDIVGKVMCEDYGNPSSMHRKGVEAERYVKDAQETFAKLLKVQEKEIYFTSCGTESDNLALIGGAWANCRAGKHLITTVIEHPAILNAMRYLEEEEGFRVTYLPVDEYGRVRLSALKQALCKETILVSIMYVNNEVGSVQPIMEAASIVKAYNRNILFHVDAVQGFGKYRIYPKKTGIDMLSLSGHKIHGPKGVGVLYISEKAKVKPIIFGGGQQKNMRSGTENVPGIAGIAQAAREIYTGLDEKVARMRALKRRFIEGVGEIEDTTIHGLYDETSAPHIISVGFAGIRSEVLLHALEEKGIYVSSGSACSSNHPSVSGVLKGIGAKKEYLDATLRFSMSEFTTQEEIDYTLESLYNCVPMLRKYTRH</sequence>
<evidence type="ECO:0000256" key="4">
    <source>
        <dbReference type="ARBA" id="ARBA00022898"/>
    </source>
</evidence>
<comment type="cofactor">
    <cofactor evidence="1 7">
        <name>pyridoxal 5'-phosphate</name>
        <dbReference type="ChEBI" id="CHEBI:597326"/>
    </cofactor>
</comment>
<organism evidence="9 10">
    <name type="scientific">Bariatricus massiliensis</name>
    <dbReference type="NCBI Taxonomy" id="1745713"/>
    <lineage>
        <taxon>Bacteria</taxon>
        <taxon>Bacillati</taxon>
        <taxon>Bacillota</taxon>
        <taxon>Clostridia</taxon>
        <taxon>Lachnospirales</taxon>
        <taxon>Lachnospiraceae</taxon>
        <taxon>Bariatricus</taxon>
    </lineage>
</organism>
<dbReference type="Gene3D" id="3.90.1150.10">
    <property type="entry name" value="Aspartate Aminotransferase, domain 1"/>
    <property type="match status" value="1"/>
</dbReference>
<keyword evidence="3" id="KW-0479">Metal-binding</keyword>
<dbReference type="RefSeq" id="WP_066731779.1">
    <property type="nucleotide sequence ID" value="NZ_JAJCIQ010000001.1"/>
</dbReference>
<dbReference type="InterPro" id="IPR015424">
    <property type="entry name" value="PyrdxlP-dep_Trfase"/>
</dbReference>
<name>A0ABS8DBP1_9FIRM</name>
<evidence type="ECO:0000313" key="10">
    <source>
        <dbReference type="Proteomes" id="UP001299546"/>
    </source>
</evidence>
<dbReference type="InterPro" id="IPR000192">
    <property type="entry name" value="Aminotrans_V_dom"/>
</dbReference>
<dbReference type="InterPro" id="IPR020578">
    <property type="entry name" value="Aminotrans_V_PyrdxlP_BS"/>
</dbReference>
<dbReference type="Proteomes" id="UP001299546">
    <property type="component" value="Unassembled WGS sequence"/>
</dbReference>
<protein>
    <submittedName>
        <fullName evidence="9">Cysteine desulfurase</fullName>
    </submittedName>
</protein>
<evidence type="ECO:0000256" key="7">
    <source>
        <dbReference type="RuleBase" id="RU004504"/>
    </source>
</evidence>
<proteinExistence type="inferred from homology"/>
<evidence type="ECO:0000259" key="8">
    <source>
        <dbReference type="Pfam" id="PF00266"/>
    </source>
</evidence>
<dbReference type="PIRSF" id="PIRSF005572">
    <property type="entry name" value="NifS"/>
    <property type="match status" value="1"/>
</dbReference>
<keyword evidence="10" id="KW-1185">Reference proteome</keyword>
<dbReference type="SUPFAM" id="SSF53383">
    <property type="entry name" value="PLP-dependent transferases"/>
    <property type="match status" value="1"/>
</dbReference>
<dbReference type="PANTHER" id="PTHR11601">
    <property type="entry name" value="CYSTEINE DESULFURYLASE FAMILY MEMBER"/>
    <property type="match status" value="1"/>
</dbReference>
<dbReference type="InterPro" id="IPR016454">
    <property type="entry name" value="Cysteine_dSase"/>
</dbReference>